<keyword evidence="3" id="KW-1185">Reference proteome</keyword>
<protein>
    <recommendedName>
        <fullName evidence="4">CCHC-type domain-containing protein</fullName>
    </recommendedName>
</protein>
<sequence>MDPLPSVNRAHSMAAHDEAQHLIAQGRDSDSDVMGFVAKMAIDSGVVNLNFSRVGNPNFNPNQGDFKPRARPICDFCGRNGHHRATCYQLHGYPNSDQANQCGARGNSSEQSRPGGKVGSSSPSVSQIRGGGNYGFGSSHSVLSGNHYSGGPFQTRSAQ</sequence>
<dbReference type="EMBL" id="PGOL01000019">
    <property type="protein sequence ID" value="PKI79078.1"/>
    <property type="molecule type" value="Genomic_DNA"/>
</dbReference>
<feature type="compositionally biased region" description="Polar residues" evidence="1">
    <location>
        <begin position="98"/>
        <end position="111"/>
    </location>
</feature>
<proteinExistence type="predicted"/>
<evidence type="ECO:0008006" key="4">
    <source>
        <dbReference type="Google" id="ProtNLM"/>
    </source>
</evidence>
<dbReference type="PANTHER" id="PTHR34222">
    <property type="entry name" value="GAG_PRE-INTEGRS DOMAIN-CONTAINING PROTEIN"/>
    <property type="match status" value="1"/>
</dbReference>
<dbReference type="PANTHER" id="PTHR34222:SF79">
    <property type="entry name" value="RETROVIRUS-RELATED POL POLYPROTEIN FROM TRANSPOSON TNT 1-94"/>
    <property type="match status" value="1"/>
</dbReference>
<comment type="caution">
    <text evidence="2">The sequence shown here is derived from an EMBL/GenBank/DDBJ whole genome shotgun (WGS) entry which is preliminary data.</text>
</comment>
<evidence type="ECO:0000313" key="2">
    <source>
        <dbReference type="EMBL" id="PKI79078.1"/>
    </source>
</evidence>
<accession>A0A2I0LEH1</accession>
<evidence type="ECO:0000313" key="3">
    <source>
        <dbReference type="Proteomes" id="UP000233551"/>
    </source>
</evidence>
<name>A0A2I0LEH1_PUNGR</name>
<feature type="compositionally biased region" description="Polar residues" evidence="1">
    <location>
        <begin position="136"/>
        <end position="159"/>
    </location>
</feature>
<gene>
    <name evidence="2" type="ORF">CRG98_000559</name>
</gene>
<reference evidence="2 3" key="1">
    <citation type="submission" date="2017-11" db="EMBL/GenBank/DDBJ databases">
        <title>De-novo sequencing of pomegranate (Punica granatum L.) genome.</title>
        <authorList>
            <person name="Akparov Z."/>
            <person name="Amiraslanov A."/>
            <person name="Hajiyeva S."/>
            <person name="Abbasov M."/>
            <person name="Kaur K."/>
            <person name="Hamwieh A."/>
            <person name="Solovyev V."/>
            <person name="Salamov A."/>
            <person name="Braich B."/>
            <person name="Kosarev P."/>
            <person name="Mahmoud A."/>
            <person name="Hajiyev E."/>
            <person name="Babayeva S."/>
            <person name="Izzatullayeva V."/>
            <person name="Mammadov A."/>
            <person name="Mammadov A."/>
            <person name="Sharifova S."/>
            <person name="Ojaghi J."/>
            <person name="Eynullazada K."/>
            <person name="Bayramov B."/>
            <person name="Abdulazimova A."/>
            <person name="Shahmuradov I."/>
        </authorList>
    </citation>
    <scope>NUCLEOTIDE SEQUENCE [LARGE SCALE GENOMIC DNA]</scope>
    <source>
        <strain evidence="3">cv. AG2017</strain>
        <tissue evidence="2">Leaf</tissue>
    </source>
</reference>
<feature type="compositionally biased region" description="Low complexity" evidence="1">
    <location>
        <begin position="112"/>
        <end position="128"/>
    </location>
</feature>
<dbReference type="AlphaFoldDB" id="A0A2I0LEH1"/>
<dbReference type="Proteomes" id="UP000233551">
    <property type="component" value="Unassembled WGS sequence"/>
</dbReference>
<evidence type="ECO:0000256" key="1">
    <source>
        <dbReference type="SAM" id="MobiDB-lite"/>
    </source>
</evidence>
<feature type="region of interest" description="Disordered" evidence="1">
    <location>
        <begin position="98"/>
        <end position="159"/>
    </location>
</feature>
<organism evidence="2 3">
    <name type="scientific">Punica granatum</name>
    <name type="common">Pomegranate</name>
    <dbReference type="NCBI Taxonomy" id="22663"/>
    <lineage>
        <taxon>Eukaryota</taxon>
        <taxon>Viridiplantae</taxon>
        <taxon>Streptophyta</taxon>
        <taxon>Embryophyta</taxon>
        <taxon>Tracheophyta</taxon>
        <taxon>Spermatophyta</taxon>
        <taxon>Magnoliopsida</taxon>
        <taxon>eudicotyledons</taxon>
        <taxon>Gunneridae</taxon>
        <taxon>Pentapetalae</taxon>
        <taxon>rosids</taxon>
        <taxon>malvids</taxon>
        <taxon>Myrtales</taxon>
        <taxon>Lythraceae</taxon>
        <taxon>Punica</taxon>
    </lineage>
</organism>